<reference evidence="2" key="1">
    <citation type="submission" date="2016-04" db="EMBL/GenBank/DDBJ databases">
        <authorList>
            <person name="Tagini F."/>
        </authorList>
    </citation>
    <scope>NUCLEOTIDE SEQUENCE [LARGE SCALE GENOMIC DNA]</scope>
    <source>
        <strain evidence="2">CHUV0807</strain>
    </source>
</reference>
<dbReference type="AlphaFoldDB" id="A0A1C3HPG3"/>
<dbReference type="Proteomes" id="UP000190837">
    <property type="component" value="Unassembled WGS sequence"/>
</dbReference>
<evidence type="ECO:0000313" key="2">
    <source>
        <dbReference type="Proteomes" id="UP000190837"/>
    </source>
</evidence>
<dbReference type="EMBL" id="FKLO01000060">
    <property type="protein sequence ID" value="SAZ05578.1"/>
    <property type="molecule type" value="Genomic_DNA"/>
</dbReference>
<organism evidence="1 2">
    <name type="scientific">Cardiobacterium hominis</name>
    <dbReference type="NCBI Taxonomy" id="2718"/>
    <lineage>
        <taxon>Bacteria</taxon>
        <taxon>Pseudomonadati</taxon>
        <taxon>Pseudomonadota</taxon>
        <taxon>Gammaproteobacteria</taxon>
        <taxon>Cardiobacteriales</taxon>
        <taxon>Cardiobacteriaceae</taxon>
        <taxon>Cardiobacterium</taxon>
    </lineage>
</organism>
<evidence type="ECO:0000313" key="1">
    <source>
        <dbReference type="EMBL" id="SAZ05578.1"/>
    </source>
</evidence>
<protein>
    <submittedName>
        <fullName evidence="1">Uncharacterized protein</fullName>
    </submittedName>
</protein>
<name>A0A1C3HPG3_9GAMM</name>
<sequence>MDLPPVTIKELRINKELEASKNPDYPLAIWYFGMLEACRYPDKILEHLL</sequence>
<accession>A0A1C3HPG3</accession>
<proteinExistence type="predicted"/>
<gene>
    <name evidence="1" type="ORF">CHUV0807_1776</name>
</gene>